<dbReference type="Proteomes" id="UP000769528">
    <property type="component" value="Unassembled WGS sequence"/>
</dbReference>
<dbReference type="Pfam" id="PF00076">
    <property type="entry name" value="RRM_1"/>
    <property type="match status" value="1"/>
</dbReference>
<dbReference type="PROSITE" id="PS50102">
    <property type="entry name" value="RRM"/>
    <property type="match status" value="1"/>
</dbReference>
<reference evidence="4" key="1">
    <citation type="journal article" date="2021" name="Open Biol.">
        <title>Shared evolutionary footprints suggest mitochondrial oxidative damage underlies multiple complex I losses in fungi.</title>
        <authorList>
            <person name="Schikora-Tamarit M.A."/>
            <person name="Marcet-Houben M."/>
            <person name="Nosek J."/>
            <person name="Gabaldon T."/>
        </authorList>
    </citation>
    <scope>NUCLEOTIDE SEQUENCE</scope>
    <source>
        <strain evidence="4">CBS6341</strain>
    </source>
</reference>
<proteinExistence type="predicted"/>
<dbReference type="PANTHER" id="PTHR45735">
    <property type="entry name" value="CLEAVAGE STIMULATION FACTOR SUBUNIT 2"/>
    <property type="match status" value="1"/>
</dbReference>
<dbReference type="EMBL" id="JAEUBF010001371">
    <property type="protein sequence ID" value="KAH3667929.1"/>
    <property type="molecule type" value="Genomic_DNA"/>
</dbReference>
<keyword evidence="5" id="KW-1185">Reference proteome</keyword>
<feature type="compositionally biased region" description="Low complexity" evidence="2">
    <location>
        <begin position="19"/>
        <end position="38"/>
    </location>
</feature>
<evidence type="ECO:0000256" key="1">
    <source>
        <dbReference type="PROSITE-ProRule" id="PRU00176"/>
    </source>
</evidence>
<name>A0A9P8PAJ2_9ASCO</name>
<protein>
    <recommendedName>
        <fullName evidence="3">RRM domain-containing protein</fullName>
    </recommendedName>
</protein>
<dbReference type="OrthoDB" id="272703at2759"/>
<dbReference type="AlphaFoldDB" id="A0A9P8PAJ2"/>
<evidence type="ECO:0000313" key="5">
    <source>
        <dbReference type="Proteomes" id="UP000769528"/>
    </source>
</evidence>
<comment type="caution">
    <text evidence="4">The sequence shown here is derived from an EMBL/GenBank/DDBJ whole genome shotgun (WGS) entry which is preliminary data.</text>
</comment>
<dbReference type="InterPro" id="IPR000504">
    <property type="entry name" value="RRM_dom"/>
</dbReference>
<accession>A0A9P8PAJ2</accession>
<sequence>MSNSYSLRGRRPSLDDEINNSSSNSSSSLNRQSNNNSNRGHIDKKPKYQDNNSNNNASCVIYLGNIPKDWNDDIISSVVKGSGKIVDIRARIDPSGRTKNFCFIEYLEPFEAQRAMRLLSEIRVGENRKLRVELSKEGLRASNSTRNILQLQRNHLPYYVKLPLEMLEDDENPQQLQQQPPSFNPPQIKQEIEIPEILSNASKFLPPFNSSTFTSNEKISQNLSTIPPLQMIELLSTLKQLTNTNNISDAQRILNVNQQVPIAVVQTLLLMGLIDKNVLDVVMQSSETLISPSSTAPPPPPPPPPLDSRWPNLSNSTVTKLLKLNENEALMIGQVLNLNINDINNLPIEQRKVVESIRSQYL</sequence>
<feature type="region of interest" description="Disordered" evidence="2">
    <location>
        <begin position="289"/>
        <end position="311"/>
    </location>
</feature>
<reference evidence="4" key="2">
    <citation type="submission" date="2021-01" db="EMBL/GenBank/DDBJ databases">
        <authorList>
            <person name="Schikora-Tamarit M.A."/>
        </authorList>
    </citation>
    <scope>NUCLEOTIDE SEQUENCE</scope>
    <source>
        <strain evidence="4">CBS6341</strain>
    </source>
</reference>
<organism evidence="4 5">
    <name type="scientific">Wickerhamomyces mucosus</name>
    <dbReference type="NCBI Taxonomy" id="1378264"/>
    <lineage>
        <taxon>Eukaryota</taxon>
        <taxon>Fungi</taxon>
        <taxon>Dikarya</taxon>
        <taxon>Ascomycota</taxon>
        <taxon>Saccharomycotina</taxon>
        <taxon>Saccharomycetes</taxon>
        <taxon>Phaffomycetales</taxon>
        <taxon>Wickerhamomycetaceae</taxon>
        <taxon>Wickerhamomyces</taxon>
    </lineage>
</organism>
<evidence type="ECO:0000256" key="2">
    <source>
        <dbReference type="SAM" id="MobiDB-lite"/>
    </source>
</evidence>
<dbReference type="CDD" id="cd00590">
    <property type="entry name" value="RRM_SF"/>
    <property type="match status" value="1"/>
</dbReference>
<dbReference type="InterPro" id="IPR012677">
    <property type="entry name" value="Nucleotide-bd_a/b_plait_sf"/>
</dbReference>
<keyword evidence="1" id="KW-0694">RNA-binding</keyword>
<dbReference type="SUPFAM" id="SSF54928">
    <property type="entry name" value="RNA-binding domain, RBD"/>
    <property type="match status" value="1"/>
</dbReference>
<gene>
    <name evidence="4" type="ORF">WICMUC_005142</name>
</gene>
<dbReference type="GO" id="GO:0005847">
    <property type="term" value="C:mRNA cleavage and polyadenylation specificity factor complex"/>
    <property type="evidence" value="ECO:0007669"/>
    <property type="project" value="TreeGrafter"/>
</dbReference>
<evidence type="ECO:0000259" key="3">
    <source>
        <dbReference type="PROSITE" id="PS50102"/>
    </source>
</evidence>
<dbReference type="SMART" id="SM00360">
    <property type="entry name" value="RRM"/>
    <property type="match status" value="1"/>
</dbReference>
<evidence type="ECO:0000313" key="4">
    <source>
        <dbReference type="EMBL" id="KAH3667929.1"/>
    </source>
</evidence>
<feature type="domain" description="RRM" evidence="3">
    <location>
        <begin position="59"/>
        <end position="137"/>
    </location>
</feature>
<dbReference type="Gene3D" id="1.25.40.630">
    <property type="match status" value="1"/>
</dbReference>
<dbReference type="Gene3D" id="3.30.70.330">
    <property type="match status" value="1"/>
</dbReference>
<dbReference type="InterPro" id="IPR035979">
    <property type="entry name" value="RBD_domain_sf"/>
</dbReference>
<feature type="compositionally biased region" description="Pro residues" evidence="2">
    <location>
        <begin position="295"/>
        <end position="306"/>
    </location>
</feature>
<dbReference type="GO" id="GO:0003729">
    <property type="term" value="F:mRNA binding"/>
    <property type="evidence" value="ECO:0007669"/>
    <property type="project" value="TreeGrafter"/>
</dbReference>
<dbReference type="InterPro" id="IPR025742">
    <property type="entry name" value="CSTF2_hinge"/>
</dbReference>
<dbReference type="Pfam" id="PF14327">
    <property type="entry name" value="CSTF2_hinge"/>
    <property type="match status" value="1"/>
</dbReference>
<feature type="region of interest" description="Disordered" evidence="2">
    <location>
        <begin position="1"/>
        <end position="53"/>
    </location>
</feature>
<dbReference type="PANTHER" id="PTHR45735:SF2">
    <property type="entry name" value="CLEAVAGE STIMULATION FACTOR SUBUNIT 2"/>
    <property type="match status" value="1"/>
</dbReference>